<dbReference type="EMBL" id="BMAW01081017">
    <property type="protein sequence ID" value="GFU22463.1"/>
    <property type="molecule type" value="Genomic_DNA"/>
</dbReference>
<dbReference type="InterPro" id="IPR001623">
    <property type="entry name" value="DnaJ_domain"/>
</dbReference>
<evidence type="ECO:0000256" key="5">
    <source>
        <dbReference type="ARBA" id="ARBA00046365"/>
    </source>
</evidence>
<name>A0A8X6QFI6_NEPPI</name>
<dbReference type="PANTHER" id="PTHR44360:SF1">
    <property type="entry name" value="DNAJ HOMOLOG SUBFAMILY B MEMBER 9"/>
    <property type="match status" value="1"/>
</dbReference>
<dbReference type="SUPFAM" id="SSF46565">
    <property type="entry name" value="Chaperone J-domain"/>
    <property type="match status" value="1"/>
</dbReference>
<dbReference type="PROSITE" id="PS50076">
    <property type="entry name" value="DNAJ_2"/>
    <property type="match status" value="1"/>
</dbReference>
<dbReference type="InterPro" id="IPR018253">
    <property type="entry name" value="DnaJ_domain_CS"/>
</dbReference>
<evidence type="ECO:0000313" key="8">
    <source>
        <dbReference type="Proteomes" id="UP000887013"/>
    </source>
</evidence>
<dbReference type="GO" id="GO:0005783">
    <property type="term" value="C:endoplasmic reticulum"/>
    <property type="evidence" value="ECO:0007669"/>
    <property type="project" value="TreeGrafter"/>
</dbReference>
<evidence type="ECO:0000256" key="3">
    <source>
        <dbReference type="ARBA" id="ARBA00041533"/>
    </source>
</evidence>
<feature type="domain" description="J" evidence="6">
    <location>
        <begin position="43"/>
        <end position="116"/>
    </location>
</feature>
<comment type="subunit">
    <text evidence="5">Interacts with HSPA5/BiP; interaction is direct. Interacts with ERN1/IRE1 (via the luminal region). Interacts with DERL1.</text>
</comment>
<evidence type="ECO:0000259" key="6">
    <source>
        <dbReference type="PROSITE" id="PS50076"/>
    </source>
</evidence>
<dbReference type="GO" id="GO:0036503">
    <property type="term" value="P:ERAD pathway"/>
    <property type="evidence" value="ECO:0007669"/>
    <property type="project" value="TreeGrafter"/>
</dbReference>
<dbReference type="Pfam" id="PF00226">
    <property type="entry name" value="DnaJ"/>
    <property type="match status" value="1"/>
</dbReference>
<dbReference type="PROSITE" id="PS00636">
    <property type="entry name" value="DNAJ_1"/>
    <property type="match status" value="1"/>
</dbReference>
<proteinExistence type="predicted"/>
<reference evidence="7" key="1">
    <citation type="submission" date="2020-08" db="EMBL/GenBank/DDBJ databases">
        <title>Multicomponent nature underlies the extraordinary mechanical properties of spider dragline silk.</title>
        <authorList>
            <person name="Kono N."/>
            <person name="Nakamura H."/>
            <person name="Mori M."/>
            <person name="Yoshida Y."/>
            <person name="Ohtoshi R."/>
            <person name="Malay A.D."/>
            <person name="Moran D.A.P."/>
            <person name="Tomita M."/>
            <person name="Numata K."/>
            <person name="Arakawa K."/>
        </authorList>
    </citation>
    <scope>NUCLEOTIDE SEQUENCE</scope>
</reference>
<keyword evidence="1" id="KW-0143">Chaperone</keyword>
<protein>
    <recommendedName>
        <fullName evidence="2">DnaJ homolog subfamily B member 9</fullName>
    </recommendedName>
    <alternativeName>
        <fullName evidence="3">Endoplasmic reticulum DNA J domain-containing protein 4</fullName>
    </alternativeName>
</protein>
<evidence type="ECO:0000256" key="4">
    <source>
        <dbReference type="ARBA" id="ARBA00045428"/>
    </source>
</evidence>
<gene>
    <name evidence="7" type="primary">DNAJB9</name>
    <name evidence="7" type="ORF">NPIL_569841</name>
</gene>
<dbReference type="CDD" id="cd06257">
    <property type="entry name" value="DnaJ"/>
    <property type="match status" value="1"/>
</dbReference>
<dbReference type="InterPro" id="IPR036869">
    <property type="entry name" value="J_dom_sf"/>
</dbReference>
<comment type="caution">
    <text evidence="7">The sequence shown here is derived from an EMBL/GenBank/DDBJ whole genome shotgun (WGS) entry which is preliminary data.</text>
</comment>
<dbReference type="PANTHER" id="PTHR44360">
    <property type="entry name" value="DNAJ HOMOLOG SUBFAMILY B MEMBER 9"/>
    <property type="match status" value="1"/>
</dbReference>
<dbReference type="SMART" id="SM00271">
    <property type="entry name" value="DnaJ"/>
    <property type="match status" value="1"/>
</dbReference>
<dbReference type="OrthoDB" id="552049at2759"/>
<dbReference type="AlphaFoldDB" id="A0A8X6QFI6"/>
<dbReference type="Proteomes" id="UP000887013">
    <property type="component" value="Unassembled WGS sequence"/>
</dbReference>
<dbReference type="PRINTS" id="PR00625">
    <property type="entry name" value="JDOMAIN"/>
</dbReference>
<sequence>MLDLKITLESSETPRHLTSETQLMLFLKRLEEEFGLSKEGSTLIKNIIAVRLSSKQSRVDKKASNRDIKKAFRKLAMQYHPDKNKDPNAEKKFREIAEAYEVLSDEQKRREYDQVGRSSFRNGGGGFNFNYHEFFNSFDSFTSRSRGNRRKGGFGSFSSSHFFNFDDLFDDFETEEGFGGFFGDMFGSQDSFFGSHFGDGDINKVRTEQKVFSSSGGGRCRTVTQRVGNMVTTYTQCS</sequence>
<evidence type="ECO:0000313" key="7">
    <source>
        <dbReference type="EMBL" id="GFU22463.1"/>
    </source>
</evidence>
<evidence type="ECO:0000256" key="1">
    <source>
        <dbReference type="ARBA" id="ARBA00023186"/>
    </source>
</evidence>
<keyword evidence="8" id="KW-1185">Reference proteome</keyword>
<evidence type="ECO:0000256" key="2">
    <source>
        <dbReference type="ARBA" id="ARBA00040158"/>
    </source>
</evidence>
<dbReference type="InterPro" id="IPR051948">
    <property type="entry name" value="Hsp70_co-chaperone_J-domain"/>
</dbReference>
<accession>A0A8X6QFI6</accession>
<organism evidence="7 8">
    <name type="scientific">Nephila pilipes</name>
    <name type="common">Giant wood spider</name>
    <name type="synonym">Nephila maculata</name>
    <dbReference type="NCBI Taxonomy" id="299642"/>
    <lineage>
        <taxon>Eukaryota</taxon>
        <taxon>Metazoa</taxon>
        <taxon>Ecdysozoa</taxon>
        <taxon>Arthropoda</taxon>
        <taxon>Chelicerata</taxon>
        <taxon>Arachnida</taxon>
        <taxon>Araneae</taxon>
        <taxon>Araneomorphae</taxon>
        <taxon>Entelegynae</taxon>
        <taxon>Araneoidea</taxon>
        <taxon>Nephilidae</taxon>
        <taxon>Nephila</taxon>
    </lineage>
</organism>
<dbReference type="Gene3D" id="1.10.287.110">
    <property type="entry name" value="DnaJ domain"/>
    <property type="match status" value="1"/>
</dbReference>
<dbReference type="GO" id="GO:0051087">
    <property type="term" value="F:protein-folding chaperone binding"/>
    <property type="evidence" value="ECO:0007669"/>
    <property type="project" value="TreeGrafter"/>
</dbReference>
<comment type="function">
    <text evidence="4">Co-chaperone for Hsp70 protein HSPA5/BiP that acts as a key repressor of the ERN1/IRE1-mediated unfolded protein response (UPR). J domain-containing co-chaperones stimulate the ATPase activity of Hsp70 proteins and are required for efficient substrate recognition by Hsp70 proteins. In the unstressed endoplasmic reticulum, interacts with the luminal region of ERN1/IRE1 and selectively recruits HSPA5/BiP: HSPA5/BiP disrupts the dimerization of the active ERN1/IRE1 luminal region, thereby inactivating ERN1/IRE1. Also involved in endoplasmic reticulum-associated degradation (ERAD) of misfolded proteins. Required for survival of B-cell progenitors and normal antibody production.</text>
</comment>
<dbReference type="GO" id="GO:0051787">
    <property type="term" value="F:misfolded protein binding"/>
    <property type="evidence" value="ECO:0007669"/>
    <property type="project" value="TreeGrafter"/>
</dbReference>